<evidence type="ECO:0000256" key="2">
    <source>
        <dbReference type="SAM" id="MobiDB-lite"/>
    </source>
</evidence>
<keyword evidence="1" id="KW-0833">Ubl conjugation pathway</keyword>
<dbReference type="Gene3D" id="3.80.10.10">
    <property type="entry name" value="Ribonuclease Inhibitor"/>
    <property type="match status" value="1"/>
</dbReference>
<keyword evidence="6" id="KW-1185">Reference proteome</keyword>
<dbReference type="CDD" id="cd22161">
    <property type="entry name" value="F-box_AtSKP2-like"/>
    <property type="match status" value="1"/>
</dbReference>
<dbReference type="InterPro" id="IPR006553">
    <property type="entry name" value="Leu-rich_rpt_Cys-con_subtyp"/>
</dbReference>
<dbReference type="OrthoDB" id="423607at2759"/>
<dbReference type="EMBL" id="KZ772680">
    <property type="protein sequence ID" value="PTQ47399.1"/>
    <property type="molecule type" value="Genomic_DNA"/>
</dbReference>
<dbReference type="InterPro" id="IPR057207">
    <property type="entry name" value="FBXL15_LRR"/>
</dbReference>
<dbReference type="SMART" id="SM00367">
    <property type="entry name" value="LRR_CC"/>
    <property type="match status" value="7"/>
</dbReference>
<feature type="compositionally biased region" description="Low complexity" evidence="2">
    <location>
        <begin position="348"/>
        <end position="368"/>
    </location>
</feature>
<dbReference type="SUPFAM" id="SSF52047">
    <property type="entry name" value="RNI-like"/>
    <property type="match status" value="1"/>
</dbReference>
<name>A0A2R6XMQ1_MARPO</name>
<reference evidence="5" key="2">
    <citation type="submission" date="2017-12" db="EMBL/GenBank/DDBJ databases">
        <title>WGS assembly of Marchantia polymorpha.</title>
        <authorList>
            <person name="Bowman J.L."/>
            <person name="Kohchi T."/>
            <person name="Yamato K.T."/>
            <person name="Jenkins J."/>
            <person name="Shu S."/>
            <person name="Ishizaki K."/>
            <person name="Yamaoka S."/>
            <person name="Nishihama R."/>
            <person name="Nakamura Y."/>
            <person name="Berger F."/>
            <person name="Adam C."/>
            <person name="Aki S.S."/>
            <person name="Althoff F."/>
            <person name="Araki T."/>
            <person name="Arteaga-Vazquez M.A."/>
            <person name="Balasubrmanian S."/>
            <person name="Bauer D."/>
            <person name="Boehm C.R."/>
            <person name="Briginshaw L."/>
            <person name="Caballero-Perez J."/>
            <person name="Catarino B."/>
            <person name="Chen F."/>
            <person name="Chiyoda S."/>
            <person name="Chovatia M."/>
            <person name="Davies K.M."/>
            <person name="Delmans M."/>
            <person name="Demura T."/>
            <person name="Dierschke T."/>
            <person name="Dolan L."/>
            <person name="Dorantes-Acosta A.E."/>
            <person name="Eklund D.M."/>
            <person name="Florent S.N."/>
            <person name="Flores-Sandoval E."/>
            <person name="Fujiyama A."/>
            <person name="Fukuzawa H."/>
            <person name="Galik B."/>
            <person name="Grimanelli D."/>
            <person name="Grimwood J."/>
            <person name="Grossniklaus U."/>
            <person name="Hamada T."/>
            <person name="Haseloff J."/>
            <person name="Hetherington A.J."/>
            <person name="Higo A."/>
            <person name="Hirakawa Y."/>
            <person name="Hundley H.N."/>
            <person name="Ikeda Y."/>
            <person name="Inoue K."/>
            <person name="Inoue S."/>
            <person name="Ishida S."/>
            <person name="Jia Q."/>
            <person name="Kakita M."/>
            <person name="Kanazawa T."/>
            <person name="Kawai Y."/>
            <person name="Kawashima T."/>
            <person name="Kennedy M."/>
            <person name="Kinose K."/>
            <person name="Kinoshita T."/>
            <person name="Kohara Y."/>
            <person name="Koide E."/>
            <person name="Komatsu K."/>
            <person name="Kopischke S."/>
            <person name="Kubo M."/>
            <person name="Kyozuka J."/>
            <person name="Lagercrantz U."/>
            <person name="Lin S.S."/>
            <person name="Lindquist E."/>
            <person name="Lipzen A.M."/>
            <person name="Lu C."/>
            <person name="Luna E.D."/>
            <person name="Martienssen R.A."/>
            <person name="Minamino N."/>
            <person name="Mizutani M."/>
            <person name="Mizutani M."/>
            <person name="Mochizuki N."/>
            <person name="Monte I."/>
            <person name="Mosher R."/>
            <person name="Nagasaki H."/>
            <person name="Nakagami H."/>
            <person name="Naramoto S."/>
            <person name="Nishitani K."/>
            <person name="Ohtani M."/>
            <person name="Okamoto T."/>
            <person name="Okumura M."/>
            <person name="Phillips J."/>
            <person name="Pollak B."/>
            <person name="Reinders A."/>
            <person name="Roevekamp M."/>
            <person name="Sano R."/>
            <person name="Sawa S."/>
            <person name="Schmid M.W."/>
            <person name="Shirakawa M."/>
            <person name="Solano R."/>
            <person name="Spunde A."/>
            <person name="Suetsugu N."/>
            <person name="Sugano S."/>
            <person name="Sugiyama A."/>
            <person name="Sun R."/>
            <person name="Suzuki Y."/>
            <person name="Takenaka M."/>
            <person name="Takezawa D."/>
            <person name="Tomogane H."/>
            <person name="Tsuzuki M."/>
            <person name="Ueda T."/>
            <person name="Umeda M."/>
            <person name="Ward J.M."/>
            <person name="Watanabe Y."/>
            <person name="Yazaki K."/>
            <person name="Yokoyama R."/>
            <person name="Yoshitake Y."/>
            <person name="Yotsui I."/>
            <person name="Zachgo S."/>
            <person name="Schmutz J."/>
        </authorList>
    </citation>
    <scope>NUCLEOTIDE SEQUENCE [LARGE SCALE GENOMIC DNA]</scope>
    <source>
        <strain evidence="5">Tak-1</strain>
    </source>
</reference>
<dbReference type="Gene3D" id="1.20.1280.50">
    <property type="match status" value="1"/>
</dbReference>
<dbReference type="InterPro" id="IPR050648">
    <property type="entry name" value="F-box_LRR-repeat"/>
</dbReference>
<dbReference type="InterPro" id="IPR036047">
    <property type="entry name" value="F-box-like_dom_sf"/>
</dbReference>
<accession>A0A2R6XMQ1</accession>
<feature type="domain" description="F-box/LRR-repeat protein 15-like leucin rich repeat" evidence="4">
    <location>
        <begin position="139"/>
        <end position="308"/>
    </location>
</feature>
<evidence type="ECO:0000313" key="5">
    <source>
        <dbReference type="EMBL" id="PTQ47398.1"/>
    </source>
</evidence>
<gene>
    <name evidence="5" type="ORF">MARPO_0008s0157</name>
</gene>
<dbReference type="AlphaFoldDB" id="A0A2R6XMQ1"/>
<protein>
    <submittedName>
        <fullName evidence="5">Uncharacterized protein</fullName>
    </submittedName>
</protein>
<dbReference type="Pfam" id="PF25372">
    <property type="entry name" value="DUF7885"/>
    <property type="match status" value="1"/>
</dbReference>
<proteinExistence type="predicted"/>
<dbReference type="Gramene" id="Mp8g10660.1">
    <property type="protein sequence ID" value="Mp8g10660.1.cds"/>
    <property type="gene ID" value="Mp8g10660"/>
</dbReference>
<evidence type="ECO:0000256" key="1">
    <source>
        <dbReference type="ARBA" id="ARBA00022786"/>
    </source>
</evidence>
<evidence type="ECO:0000259" key="3">
    <source>
        <dbReference type="Pfam" id="PF00646"/>
    </source>
</evidence>
<reference evidence="6" key="1">
    <citation type="journal article" date="2017" name="Cell">
        <title>Insights into land plant evolution garnered from the Marchantia polymorpha genome.</title>
        <authorList>
            <person name="Bowman J.L."/>
            <person name="Kohchi T."/>
            <person name="Yamato K.T."/>
            <person name="Jenkins J."/>
            <person name="Shu S."/>
            <person name="Ishizaki K."/>
            <person name="Yamaoka S."/>
            <person name="Nishihama R."/>
            <person name="Nakamura Y."/>
            <person name="Berger F."/>
            <person name="Adam C."/>
            <person name="Aki S.S."/>
            <person name="Althoff F."/>
            <person name="Araki T."/>
            <person name="Arteaga-Vazquez M.A."/>
            <person name="Balasubrmanian S."/>
            <person name="Barry K."/>
            <person name="Bauer D."/>
            <person name="Boehm C.R."/>
            <person name="Briginshaw L."/>
            <person name="Caballero-Perez J."/>
            <person name="Catarino B."/>
            <person name="Chen F."/>
            <person name="Chiyoda S."/>
            <person name="Chovatia M."/>
            <person name="Davies K.M."/>
            <person name="Delmans M."/>
            <person name="Demura T."/>
            <person name="Dierschke T."/>
            <person name="Dolan L."/>
            <person name="Dorantes-Acosta A.E."/>
            <person name="Eklund D.M."/>
            <person name="Florent S.N."/>
            <person name="Flores-Sandoval E."/>
            <person name="Fujiyama A."/>
            <person name="Fukuzawa H."/>
            <person name="Galik B."/>
            <person name="Grimanelli D."/>
            <person name="Grimwood J."/>
            <person name="Grossniklaus U."/>
            <person name="Hamada T."/>
            <person name="Haseloff J."/>
            <person name="Hetherington A.J."/>
            <person name="Higo A."/>
            <person name="Hirakawa Y."/>
            <person name="Hundley H.N."/>
            <person name="Ikeda Y."/>
            <person name="Inoue K."/>
            <person name="Inoue S.I."/>
            <person name="Ishida S."/>
            <person name="Jia Q."/>
            <person name="Kakita M."/>
            <person name="Kanazawa T."/>
            <person name="Kawai Y."/>
            <person name="Kawashima T."/>
            <person name="Kennedy M."/>
            <person name="Kinose K."/>
            <person name="Kinoshita T."/>
            <person name="Kohara Y."/>
            <person name="Koide E."/>
            <person name="Komatsu K."/>
            <person name="Kopischke S."/>
            <person name="Kubo M."/>
            <person name="Kyozuka J."/>
            <person name="Lagercrantz U."/>
            <person name="Lin S.S."/>
            <person name="Lindquist E."/>
            <person name="Lipzen A.M."/>
            <person name="Lu C.W."/>
            <person name="De Luna E."/>
            <person name="Martienssen R.A."/>
            <person name="Minamino N."/>
            <person name="Mizutani M."/>
            <person name="Mizutani M."/>
            <person name="Mochizuki N."/>
            <person name="Monte I."/>
            <person name="Mosher R."/>
            <person name="Nagasaki H."/>
            <person name="Nakagami H."/>
            <person name="Naramoto S."/>
            <person name="Nishitani K."/>
            <person name="Ohtani M."/>
            <person name="Okamoto T."/>
            <person name="Okumura M."/>
            <person name="Phillips J."/>
            <person name="Pollak B."/>
            <person name="Reinders A."/>
            <person name="Rovekamp M."/>
            <person name="Sano R."/>
            <person name="Sawa S."/>
            <person name="Schmid M.W."/>
            <person name="Shirakawa M."/>
            <person name="Solano R."/>
            <person name="Spunde A."/>
            <person name="Suetsugu N."/>
            <person name="Sugano S."/>
            <person name="Sugiyama A."/>
            <person name="Sun R."/>
            <person name="Suzuki Y."/>
            <person name="Takenaka M."/>
            <person name="Takezawa D."/>
            <person name="Tomogane H."/>
            <person name="Tsuzuki M."/>
            <person name="Ueda T."/>
            <person name="Umeda M."/>
            <person name="Ward J.M."/>
            <person name="Watanabe Y."/>
            <person name="Yazaki K."/>
            <person name="Yokoyama R."/>
            <person name="Yoshitake Y."/>
            <person name="Yotsui I."/>
            <person name="Zachgo S."/>
            <person name="Schmutz J."/>
        </authorList>
    </citation>
    <scope>NUCLEOTIDE SEQUENCE [LARGE SCALE GENOMIC DNA]</scope>
    <source>
        <strain evidence="6">Tak-1</strain>
    </source>
</reference>
<dbReference type="PANTHER" id="PTHR13382">
    <property type="entry name" value="MITOCHONDRIAL ATP SYNTHASE COUPLING FACTOR B"/>
    <property type="match status" value="1"/>
</dbReference>
<evidence type="ECO:0000313" key="6">
    <source>
        <dbReference type="Proteomes" id="UP000244005"/>
    </source>
</evidence>
<sequence>MENMAMREGFGHDRTGLSPCFLTSEDEEMESTPRDLQQKWKRLVQGRIGSIDDGQEVVGEDRDSNWPDLPMELLMRIMGLVDYRTIVVVSGVCTAWRDSLHLGIVELSFCWCGSNVSNLVRSLAPKFSRVQVCNLRRCLVADVAIEALGRNLHELRVLDLTGCTLLTDESLLALASGCTRLEKLNLSGCTGITEVGLVALAGRCSSLRQLNLCGCYNAGLDNALMALGAGCSELQYLNVGWCEHITDRGVTAVALGCPNLGVVDLCGCYHITDRSVMVVADHCPRLRALNLYGCQNITDLAMYSLADKGNARRTAAGKGSMNQSNSRSITGQLTRLAVAADSGLGSCSGSNSSSSSSHDSVTHQQSSSTRGYLETLINDPQGFGLMSLNLSGCMALSAGAVQAVCNAYPALHTCPDRCSLYISGCLNLTTVHCKCAIEARRERVSRHRSAPV</sequence>
<dbReference type="Proteomes" id="UP000244005">
    <property type="component" value="Unassembled WGS sequence"/>
</dbReference>
<feature type="domain" description="F-box" evidence="3">
    <location>
        <begin position="66"/>
        <end position="98"/>
    </location>
</feature>
<organism evidence="5 6">
    <name type="scientific">Marchantia polymorpha</name>
    <name type="common">Common liverwort</name>
    <name type="synonym">Marchantia aquatica</name>
    <dbReference type="NCBI Taxonomy" id="3197"/>
    <lineage>
        <taxon>Eukaryota</taxon>
        <taxon>Viridiplantae</taxon>
        <taxon>Streptophyta</taxon>
        <taxon>Embryophyta</taxon>
        <taxon>Marchantiophyta</taxon>
        <taxon>Marchantiopsida</taxon>
        <taxon>Marchantiidae</taxon>
        <taxon>Marchantiales</taxon>
        <taxon>Marchantiaceae</taxon>
        <taxon>Marchantia</taxon>
    </lineage>
</organism>
<dbReference type="Gramene" id="Mp8g10660.3">
    <property type="protein sequence ID" value="Mp8g10660.3.cds"/>
    <property type="gene ID" value="Mp8g10660"/>
</dbReference>
<dbReference type="GO" id="GO:0005737">
    <property type="term" value="C:cytoplasm"/>
    <property type="evidence" value="ECO:0000318"/>
    <property type="project" value="GO_Central"/>
</dbReference>
<dbReference type="Pfam" id="PF00646">
    <property type="entry name" value="F-box"/>
    <property type="match status" value="1"/>
</dbReference>
<dbReference type="EMBL" id="KZ772680">
    <property type="protein sequence ID" value="PTQ47398.1"/>
    <property type="molecule type" value="Genomic_DNA"/>
</dbReference>
<dbReference type="Gramene" id="Mp8g10660.2">
    <property type="protein sequence ID" value="Mp8g10660.2.cds"/>
    <property type="gene ID" value="Mp8g10660"/>
</dbReference>
<evidence type="ECO:0000259" key="4">
    <source>
        <dbReference type="Pfam" id="PF25372"/>
    </source>
</evidence>
<dbReference type="InterPro" id="IPR001810">
    <property type="entry name" value="F-box_dom"/>
</dbReference>
<dbReference type="SUPFAM" id="SSF81383">
    <property type="entry name" value="F-box domain"/>
    <property type="match status" value="1"/>
</dbReference>
<dbReference type="InterPro" id="IPR032675">
    <property type="entry name" value="LRR_dom_sf"/>
</dbReference>
<dbReference type="EMBL" id="KZ772680">
    <property type="protein sequence ID" value="PTQ47400.1"/>
    <property type="molecule type" value="Genomic_DNA"/>
</dbReference>
<dbReference type="OMA" id="KHEMWAS"/>
<feature type="region of interest" description="Disordered" evidence="2">
    <location>
        <begin position="348"/>
        <end position="369"/>
    </location>
</feature>